<sequence>MRYTVGPPHSPRYLSCNYLPAPAQQASRFAFPQPRPCVRLAECCWRAFQRTRPSQRHDSSSGMLITPLMAPSSVVEHVPNAPEQEINESANTPRIVTSSPLLVNPHPQPSTPWRLCTSPSRSCCPPTQDWLSLYCTPCSVSLRTFGYPNHAASIAFERARRLGARIVAIAPSPPIFIRPPNLDNSPSRRRLFTFRSGHSNAENNPATHLEATIP</sequence>
<evidence type="ECO:0000256" key="1">
    <source>
        <dbReference type="SAM" id="MobiDB-lite"/>
    </source>
</evidence>
<keyword evidence="3" id="KW-1185">Reference proteome</keyword>
<accession>A0A5C3KDL4</accession>
<name>A0A5C3KDL4_COPMA</name>
<evidence type="ECO:0000313" key="3">
    <source>
        <dbReference type="Proteomes" id="UP000307440"/>
    </source>
</evidence>
<feature type="region of interest" description="Disordered" evidence="1">
    <location>
        <begin position="195"/>
        <end position="214"/>
    </location>
</feature>
<reference evidence="2 3" key="1">
    <citation type="journal article" date="2019" name="Nat. Ecol. Evol.">
        <title>Megaphylogeny resolves global patterns of mushroom evolution.</title>
        <authorList>
            <person name="Varga T."/>
            <person name="Krizsan K."/>
            <person name="Foldi C."/>
            <person name="Dima B."/>
            <person name="Sanchez-Garcia M."/>
            <person name="Sanchez-Ramirez S."/>
            <person name="Szollosi G.J."/>
            <person name="Szarkandi J.G."/>
            <person name="Papp V."/>
            <person name="Albert L."/>
            <person name="Andreopoulos W."/>
            <person name="Angelini C."/>
            <person name="Antonin V."/>
            <person name="Barry K.W."/>
            <person name="Bougher N.L."/>
            <person name="Buchanan P."/>
            <person name="Buyck B."/>
            <person name="Bense V."/>
            <person name="Catcheside P."/>
            <person name="Chovatia M."/>
            <person name="Cooper J."/>
            <person name="Damon W."/>
            <person name="Desjardin D."/>
            <person name="Finy P."/>
            <person name="Geml J."/>
            <person name="Haridas S."/>
            <person name="Hughes K."/>
            <person name="Justo A."/>
            <person name="Karasinski D."/>
            <person name="Kautmanova I."/>
            <person name="Kiss B."/>
            <person name="Kocsube S."/>
            <person name="Kotiranta H."/>
            <person name="LaButti K.M."/>
            <person name="Lechner B.E."/>
            <person name="Liimatainen K."/>
            <person name="Lipzen A."/>
            <person name="Lukacs Z."/>
            <person name="Mihaltcheva S."/>
            <person name="Morgado L.N."/>
            <person name="Niskanen T."/>
            <person name="Noordeloos M.E."/>
            <person name="Ohm R.A."/>
            <person name="Ortiz-Santana B."/>
            <person name="Ovrebo C."/>
            <person name="Racz N."/>
            <person name="Riley R."/>
            <person name="Savchenko A."/>
            <person name="Shiryaev A."/>
            <person name="Soop K."/>
            <person name="Spirin V."/>
            <person name="Szebenyi C."/>
            <person name="Tomsovsky M."/>
            <person name="Tulloss R.E."/>
            <person name="Uehling J."/>
            <person name="Grigoriev I.V."/>
            <person name="Vagvolgyi C."/>
            <person name="Papp T."/>
            <person name="Martin F.M."/>
            <person name="Miettinen O."/>
            <person name="Hibbett D.S."/>
            <person name="Nagy L.G."/>
        </authorList>
    </citation>
    <scope>NUCLEOTIDE SEQUENCE [LARGE SCALE GENOMIC DNA]</scope>
    <source>
        <strain evidence="2 3">CBS 121175</strain>
    </source>
</reference>
<protein>
    <submittedName>
        <fullName evidence="2">Uncharacterized protein</fullName>
    </submittedName>
</protein>
<feature type="compositionally biased region" description="Polar residues" evidence="1">
    <location>
        <begin position="196"/>
        <end position="206"/>
    </location>
</feature>
<dbReference type="AlphaFoldDB" id="A0A5C3KDL4"/>
<gene>
    <name evidence="2" type="ORF">FA15DRAFT_296264</name>
</gene>
<evidence type="ECO:0000313" key="2">
    <source>
        <dbReference type="EMBL" id="TFK17942.1"/>
    </source>
</evidence>
<organism evidence="2 3">
    <name type="scientific">Coprinopsis marcescibilis</name>
    <name type="common">Agaric fungus</name>
    <name type="synonym">Psathyrella marcescibilis</name>
    <dbReference type="NCBI Taxonomy" id="230819"/>
    <lineage>
        <taxon>Eukaryota</taxon>
        <taxon>Fungi</taxon>
        <taxon>Dikarya</taxon>
        <taxon>Basidiomycota</taxon>
        <taxon>Agaricomycotina</taxon>
        <taxon>Agaricomycetes</taxon>
        <taxon>Agaricomycetidae</taxon>
        <taxon>Agaricales</taxon>
        <taxon>Agaricineae</taxon>
        <taxon>Psathyrellaceae</taxon>
        <taxon>Coprinopsis</taxon>
    </lineage>
</organism>
<dbReference type="Proteomes" id="UP000307440">
    <property type="component" value="Unassembled WGS sequence"/>
</dbReference>
<proteinExistence type="predicted"/>
<dbReference type="EMBL" id="ML210447">
    <property type="protein sequence ID" value="TFK17942.1"/>
    <property type="molecule type" value="Genomic_DNA"/>
</dbReference>